<organism evidence="28 29">
    <name type="scientific">Electrophorus voltai</name>
    <dbReference type="NCBI Taxonomy" id="2609070"/>
    <lineage>
        <taxon>Eukaryota</taxon>
        <taxon>Metazoa</taxon>
        <taxon>Chordata</taxon>
        <taxon>Craniata</taxon>
        <taxon>Vertebrata</taxon>
        <taxon>Euteleostomi</taxon>
        <taxon>Actinopterygii</taxon>
        <taxon>Neopterygii</taxon>
        <taxon>Teleostei</taxon>
        <taxon>Ostariophysi</taxon>
        <taxon>Gymnotiformes</taxon>
        <taxon>Gymnotoidei</taxon>
        <taxon>Gymnotidae</taxon>
        <taxon>Electrophorus</taxon>
    </lineage>
</organism>
<keyword evidence="12" id="KW-0653">Protein transport</keyword>
<evidence type="ECO:0000256" key="1">
    <source>
        <dbReference type="ARBA" id="ARBA00004126"/>
    </source>
</evidence>
<dbReference type="GO" id="GO:0031965">
    <property type="term" value="C:nuclear membrane"/>
    <property type="evidence" value="ECO:0007669"/>
    <property type="project" value="UniProtKB-SubCell"/>
</dbReference>
<feature type="transmembrane region" description="Helical" evidence="26">
    <location>
        <begin position="1056"/>
        <end position="1074"/>
    </location>
</feature>
<evidence type="ECO:0000256" key="22">
    <source>
        <dbReference type="ARBA" id="ARBA00078966"/>
    </source>
</evidence>
<evidence type="ECO:0000256" key="18">
    <source>
        <dbReference type="ARBA" id="ARBA00023328"/>
    </source>
</evidence>
<reference evidence="28" key="1">
    <citation type="submission" date="2023-03" db="EMBL/GenBank/DDBJ databases">
        <title>Electrophorus voltai genome.</title>
        <authorList>
            <person name="Bian C."/>
        </authorList>
    </citation>
    <scope>NUCLEOTIDE SEQUENCE</scope>
    <source>
        <strain evidence="28">CB-2022</strain>
        <tissue evidence="28">Muscle</tissue>
    </source>
</reference>
<evidence type="ECO:0000256" key="8">
    <source>
        <dbReference type="ARBA" id="ARBA00022481"/>
    </source>
</evidence>
<evidence type="ECO:0000256" key="6">
    <source>
        <dbReference type="ARBA" id="ARBA00022448"/>
    </source>
</evidence>
<dbReference type="Proteomes" id="UP001239994">
    <property type="component" value="Unassembled WGS sequence"/>
</dbReference>
<protein>
    <recommendedName>
        <fullName evidence="5">Nuclear pore complex protein Nup107</fullName>
    </recommendedName>
    <alternativeName>
        <fullName evidence="22">107 kDa nucleoporin</fullName>
    </alternativeName>
    <alternativeName>
        <fullName evidence="21">Nucleoporin Nup107</fullName>
    </alternativeName>
</protein>
<evidence type="ECO:0000256" key="11">
    <source>
        <dbReference type="ARBA" id="ARBA00022838"/>
    </source>
</evidence>
<keyword evidence="29" id="KW-1185">Reference proteome</keyword>
<dbReference type="InterPro" id="IPR004853">
    <property type="entry name" value="Sugar_P_trans_dom"/>
</dbReference>
<keyword evidence="17" id="KW-0539">Nucleus</keyword>
<comment type="subcellular location">
    <subcellularLocation>
        <location evidence="3">Chromosome</location>
        <location evidence="3">Centromere</location>
        <location evidence="3">Kinetochore</location>
    </subcellularLocation>
    <subcellularLocation>
        <location evidence="1">Nucleus membrane</location>
    </subcellularLocation>
    <subcellularLocation>
        <location evidence="2">Nucleus</location>
        <location evidence="2">Nuclear pore complex</location>
    </subcellularLocation>
</comment>
<feature type="transmembrane region" description="Helical" evidence="26">
    <location>
        <begin position="992"/>
        <end position="1011"/>
    </location>
</feature>
<evidence type="ECO:0000256" key="24">
    <source>
        <dbReference type="ARBA" id="ARBA00093775"/>
    </source>
</evidence>
<evidence type="ECO:0000256" key="26">
    <source>
        <dbReference type="SAM" id="Phobius"/>
    </source>
</evidence>
<evidence type="ECO:0000256" key="12">
    <source>
        <dbReference type="ARBA" id="ARBA00022927"/>
    </source>
</evidence>
<evidence type="ECO:0000256" key="25">
    <source>
        <dbReference type="SAM" id="MobiDB-lite"/>
    </source>
</evidence>
<comment type="similarity">
    <text evidence="4">Belongs to the nucleoporin Nup84/Nup107 family.</text>
</comment>
<dbReference type="FunFam" id="1.20.190.50:FF:000001">
    <property type="entry name" value="Nuclear pore complex protein"/>
    <property type="match status" value="1"/>
</dbReference>
<dbReference type="Gene3D" id="1.20.190.50">
    <property type="match status" value="1"/>
</dbReference>
<proteinExistence type="inferred from homology"/>
<evidence type="ECO:0000256" key="23">
    <source>
        <dbReference type="ARBA" id="ARBA00093767"/>
    </source>
</evidence>
<feature type="transmembrane region" description="Helical" evidence="26">
    <location>
        <begin position="1202"/>
        <end position="1223"/>
    </location>
</feature>
<feature type="domain" description="Sugar phosphate transporter" evidence="27">
    <location>
        <begin position="974"/>
        <end position="1245"/>
    </location>
</feature>
<evidence type="ECO:0000256" key="10">
    <source>
        <dbReference type="ARBA" id="ARBA00022816"/>
    </source>
</evidence>
<evidence type="ECO:0000256" key="15">
    <source>
        <dbReference type="ARBA" id="ARBA00023132"/>
    </source>
</evidence>
<dbReference type="GO" id="GO:0006606">
    <property type="term" value="P:protein import into nucleus"/>
    <property type="evidence" value="ECO:0007669"/>
    <property type="project" value="TreeGrafter"/>
</dbReference>
<keyword evidence="9" id="KW-0597">Phosphoprotein</keyword>
<keyword evidence="11" id="KW-0995">Kinetochore</keyword>
<feature type="transmembrane region" description="Helical" evidence="26">
    <location>
        <begin position="965"/>
        <end position="986"/>
    </location>
</feature>
<keyword evidence="10" id="KW-0509">mRNA transport</keyword>
<evidence type="ECO:0000256" key="17">
    <source>
        <dbReference type="ARBA" id="ARBA00023242"/>
    </source>
</evidence>
<keyword evidence="15" id="KW-0906">Nuclear pore complex</keyword>
<dbReference type="AlphaFoldDB" id="A0AAD8Z0Y5"/>
<evidence type="ECO:0000256" key="3">
    <source>
        <dbReference type="ARBA" id="ARBA00004629"/>
    </source>
</evidence>
<feature type="region of interest" description="Disordered" evidence="25">
    <location>
        <begin position="917"/>
        <end position="944"/>
    </location>
</feature>
<evidence type="ECO:0000256" key="7">
    <source>
        <dbReference type="ARBA" id="ARBA00022454"/>
    </source>
</evidence>
<dbReference type="GO" id="GO:0000776">
    <property type="term" value="C:kinetochore"/>
    <property type="evidence" value="ECO:0007669"/>
    <property type="project" value="UniProtKB-KW"/>
</dbReference>
<evidence type="ECO:0000256" key="16">
    <source>
        <dbReference type="ARBA" id="ARBA00023136"/>
    </source>
</evidence>
<comment type="caution">
    <text evidence="28">The sequence shown here is derived from an EMBL/GenBank/DDBJ whole genome shotgun (WGS) entry which is preliminary data.</text>
</comment>
<name>A0AAD8Z0Y5_9TELE</name>
<comment type="similarity">
    <text evidence="24">Belongs to the TPT transporter family. SLC35E subfamily.</text>
</comment>
<feature type="transmembrane region" description="Helical" evidence="26">
    <location>
        <begin position="1023"/>
        <end position="1044"/>
    </location>
</feature>
<keyword evidence="6" id="KW-0813">Transport</keyword>
<evidence type="ECO:0000256" key="14">
    <source>
        <dbReference type="ARBA" id="ARBA00023010"/>
    </source>
</evidence>
<evidence type="ECO:0000313" key="29">
    <source>
        <dbReference type="Proteomes" id="UP001239994"/>
    </source>
</evidence>
<evidence type="ECO:0000256" key="9">
    <source>
        <dbReference type="ARBA" id="ARBA00022553"/>
    </source>
</evidence>
<accession>A0AAD8Z0Y5</accession>
<evidence type="ECO:0000256" key="20">
    <source>
        <dbReference type="ARBA" id="ARBA00063956"/>
    </source>
</evidence>
<evidence type="ECO:0000256" key="4">
    <source>
        <dbReference type="ARBA" id="ARBA00009510"/>
    </source>
</evidence>
<dbReference type="Pfam" id="PF04121">
    <property type="entry name" value="Nup84_Nup100"/>
    <property type="match status" value="1"/>
</dbReference>
<dbReference type="PANTHER" id="PTHR13003">
    <property type="entry name" value="NUP107-RELATED"/>
    <property type="match status" value="1"/>
</dbReference>
<feature type="transmembrane region" description="Helical" evidence="26">
    <location>
        <begin position="1104"/>
        <end position="1126"/>
    </location>
</feature>
<dbReference type="InterPro" id="IPR037185">
    <property type="entry name" value="EmrE-like"/>
</dbReference>
<comment type="function">
    <text evidence="19">Plays a role in the nuclear pore complex (NPC) assembly and/or maintenance. Required for the assembly of peripheral proteins into the NPC. May anchor NUP62 to the NPC. Involved in nephrogenesis.</text>
</comment>
<feature type="transmembrane region" description="Helical" evidence="26">
    <location>
        <begin position="1138"/>
        <end position="1157"/>
    </location>
</feature>
<evidence type="ECO:0000313" key="28">
    <source>
        <dbReference type="EMBL" id="KAK1790600.1"/>
    </source>
</evidence>
<keyword evidence="13" id="KW-0007">Acetylation</keyword>
<keyword evidence="26" id="KW-1133">Transmembrane helix</keyword>
<dbReference type="SUPFAM" id="SSF103481">
    <property type="entry name" value="Multidrug resistance efflux transporter EmrE"/>
    <property type="match status" value="1"/>
</dbReference>
<dbReference type="EMBL" id="JAROKS010000021">
    <property type="protein sequence ID" value="KAK1790600.1"/>
    <property type="molecule type" value="Genomic_DNA"/>
</dbReference>
<keyword evidence="16 26" id="KW-0472">Membrane</keyword>
<gene>
    <name evidence="28" type="ORF">P4O66_014469</name>
</gene>
<dbReference type="InterPro" id="IPR007252">
    <property type="entry name" value="Nup84/Nup107"/>
</dbReference>
<evidence type="ECO:0000256" key="5">
    <source>
        <dbReference type="ARBA" id="ARBA00016702"/>
    </source>
</evidence>
<dbReference type="FunFam" id="1.10.3450.20:FF:000001">
    <property type="entry name" value="Nuclear pore complex protein"/>
    <property type="match status" value="1"/>
</dbReference>
<evidence type="ECO:0000256" key="21">
    <source>
        <dbReference type="ARBA" id="ARBA00078239"/>
    </source>
</evidence>
<dbReference type="GO" id="GO:0000973">
    <property type="term" value="P:post-transcriptional tethering of RNA polymerase II gene DNA at nuclear periphery"/>
    <property type="evidence" value="ECO:0007669"/>
    <property type="project" value="TreeGrafter"/>
</dbReference>
<dbReference type="GO" id="GO:0006406">
    <property type="term" value="P:mRNA export from nucleus"/>
    <property type="evidence" value="ECO:0007669"/>
    <property type="project" value="TreeGrafter"/>
</dbReference>
<feature type="transmembrane region" description="Helical" evidence="26">
    <location>
        <begin position="1229"/>
        <end position="1248"/>
    </location>
</feature>
<keyword evidence="7" id="KW-0158">Chromosome</keyword>
<dbReference type="PANTHER" id="PTHR13003:SF2">
    <property type="entry name" value="NUCLEAR PORE COMPLEX PROTEIN NUP107"/>
    <property type="match status" value="1"/>
</dbReference>
<dbReference type="Gene3D" id="1.10.3450.20">
    <property type="match status" value="1"/>
</dbReference>
<dbReference type="GO" id="GO:0031080">
    <property type="term" value="C:nuclear pore outer ring"/>
    <property type="evidence" value="ECO:0007669"/>
    <property type="project" value="TreeGrafter"/>
</dbReference>
<keyword evidence="14" id="KW-0811">Translocation</keyword>
<feature type="transmembrane region" description="Helical" evidence="26">
    <location>
        <begin position="1172"/>
        <end position="1195"/>
    </location>
</feature>
<evidence type="ECO:0000256" key="19">
    <source>
        <dbReference type="ARBA" id="ARBA00056880"/>
    </source>
</evidence>
<sequence>MDWNSPVVREFEVTRAARRRSKKAAFTLAQDDAFTPASGTMTPGWAPSRATPLSLFKQSCTPRSALRNPDVSAILRTGSKSSRFVNTPHAKGSLSVNLDESDWTNTLYPSPMSVFEDGSFTDEVNMSAVMLKEDDPGEAAAVSLFPEFLQSYLHHSSSAVFDLLEDYETICQEKVKTLQKLVLRSATTQQKTSKTASVAWLLEQEAVTWRLITSLYRDRIQTAMEDGLMMDVTAPSESEKVIMEQLFQRDGVVRQSQLVVDWLESIAKDDIGDFSDNIEYYAKTVYWENTLHTLKLRRDKPMAGFSRPLVTELDPDAPIRQKRPLADLDREDDARLLRYLFTLIRAGMTDEAQRLCKRCGQAWRAATLEGWKLYHDPNINGGGAELEPVEGNPHRCVWKVCCWRMAEEEQFNRHERAIYAVMSGNLRQLLPVCETWEDTVWAYFRVLVDTLVEQEMRSSGLSHEELEELPREYLEASWTMEKVFEELQATESKSVLEATREHYHVIQKFVILSDLDGLMEEFSDWLGRTPPLPGHLLRFMTHLVLFYRSLGMQLKEEVCVDVLKAYISLLVKEKQLELIAFYVSHLPIEMAVTQYARFLEEVTENEQRRRCLELASKAETKSENDVVVPPGLDVATITKTVVETVRERDSEEFSHHDLTPALDTGTTAEDQQKIDVIDWLVFDPAQRAEALKQSNAIMRKFLASKKHEAAKLVFAKVPKDSMREIYHQWEEQGMNMPLPAEEENAIREHLCIRAYLEAHEAFNEWFRHLNSSPVKPTAPAQAKFTEKVAYEMKEKEYKMEFENWQGRLEALTEEVKERIYNVLLFVDGGWMVDVREDAEEDSERSVQMALLRRLCLPMMTFLLLTVLQRTARHQESLRLADIIASDQHRLYERNLRTRAPRWNSGFAPSARAACSESARASRERRGNVALRDVPSRPQAARSSRRVPLRPAMSARLRDLFSHGRLAAGLLLNLLASTCIVFLNKWIYVHYGFPNVTLTLVHFVLTWLGLVVCRQMHVFSPKVLRPSSIVLLALSFCGFVAFTNLSLQSNTIGTYQLAKAMTTPVIIAIQTVYYRKTFSNKIKITLVPITLGVMLNSYYDVKFNLLGIVFATLGVFVTSLYQVWVGTKQHELQVNSMQLLYYQAPMSSAFLLLLVPFFEPLTGEGGIFGPWSLQALVMVFLSGIIAFLVNLSIYWIIGNTSPLTYNMFGHFKFCITLLGGYMLFHDPLSLHQGLGILCTLSGILAYTHFKLAEQEEGKSRLTQRP</sequence>
<keyword evidence="8" id="KW-0488">Methylation</keyword>
<comment type="function">
    <text evidence="23">Putative transporter.</text>
</comment>
<keyword evidence="18" id="KW-0137">Centromere</keyword>
<comment type="subunit">
    <text evidence="20">Part of the nuclear pore complex (NPC). Forms part of the Nup160 subcomplex in the nuclear pore which is composed of NUP160, NUP133, NUP107 and Nup96; this complex plays a role in RNA export and in tethering Nup98 and NUP153 to the nucleus. Does not interact with TPR. Interacts with ZNF106.</text>
</comment>
<evidence type="ECO:0000256" key="13">
    <source>
        <dbReference type="ARBA" id="ARBA00022990"/>
    </source>
</evidence>
<evidence type="ECO:0000256" key="2">
    <source>
        <dbReference type="ARBA" id="ARBA00004567"/>
    </source>
</evidence>
<keyword evidence="26" id="KW-0812">Transmembrane</keyword>
<dbReference type="GO" id="GO:0017056">
    <property type="term" value="F:structural constituent of nuclear pore"/>
    <property type="evidence" value="ECO:0007669"/>
    <property type="project" value="InterPro"/>
</dbReference>
<dbReference type="Pfam" id="PF03151">
    <property type="entry name" value="TPT"/>
    <property type="match status" value="1"/>
</dbReference>
<evidence type="ECO:0000259" key="27">
    <source>
        <dbReference type="Pfam" id="PF03151"/>
    </source>
</evidence>